<geneLocation type="mitochondrion" evidence="1"/>
<proteinExistence type="predicted"/>
<name>A0A124GMY7_PICGL</name>
<sequence length="91" mass="9844">MPIGRVLGNWWGLITSPTNLLAWAQGFYFKCNTGNMEWVGAKEGITPPIEMGLDTGGLHATVGLNYRPGKATSNVNHRELLPDVIHGLLTG</sequence>
<protein>
    <submittedName>
        <fullName evidence="1">Uncharacterized protein</fullName>
    </submittedName>
</protein>
<keyword evidence="1" id="KW-0496">Mitochondrion</keyword>
<reference evidence="1" key="1">
    <citation type="journal article" date="2015" name="Genome Biol. Evol.">
        <title>Organellar Genomes of White Spruce (Picea glauca): Assembly and Annotation.</title>
        <authorList>
            <person name="Jackman S.D."/>
            <person name="Warren R.L."/>
            <person name="Gibb E.A."/>
            <person name="Vandervalk B.P."/>
            <person name="Mohamadi H."/>
            <person name="Chu J."/>
            <person name="Raymond A."/>
            <person name="Pleasance S."/>
            <person name="Coope R."/>
            <person name="Wildung M.R."/>
            <person name="Ritland C.E."/>
            <person name="Bousquet J."/>
            <person name="Jones S.J."/>
            <person name="Bohlmann J."/>
            <person name="Birol I."/>
        </authorList>
    </citation>
    <scope>NUCLEOTIDE SEQUENCE [LARGE SCALE GENOMIC DNA]</scope>
    <source>
        <tissue evidence="1">Flushing bud</tissue>
    </source>
</reference>
<gene>
    <name evidence="1" type="ORF">ABT39_MTgene6172</name>
</gene>
<comment type="caution">
    <text evidence="1">The sequence shown here is derived from an EMBL/GenBank/DDBJ whole genome shotgun (WGS) entry which is preliminary data.</text>
</comment>
<evidence type="ECO:0000313" key="1">
    <source>
        <dbReference type="EMBL" id="KUM47166.1"/>
    </source>
</evidence>
<organism evidence="1">
    <name type="scientific">Picea glauca</name>
    <name type="common">White spruce</name>
    <name type="synonym">Pinus glauca</name>
    <dbReference type="NCBI Taxonomy" id="3330"/>
    <lineage>
        <taxon>Eukaryota</taxon>
        <taxon>Viridiplantae</taxon>
        <taxon>Streptophyta</taxon>
        <taxon>Embryophyta</taxon>
        <taxon>Tracheophyta</taxon>
        <taxon>Spermatophyta</taxon>
        <taxon>Pinopsida</taxon>
        <taxon>Pinidae</taxon>
        <taxon>Conifers I</taxon>
        <taxon>Pinales</taxon>
        <taxon>Pinaceae</taxon>
        <taxon>Picea</taxon>
    </lineage>
</organism>
<accession>A0A124GMY7</accession>
<dbReference type="AlphaFoldDB" id="A0A124GMY7"/>
<dbReference type="EMBL" id="LKAM01000008">
    <property type="protein sequence ID" value="KUM47166.1"/>
    <property type="molecule type" value="Genomic_DNA"/>
</dbReference>